<feature type="compositionally biased region" description="Low complexity" evidence="1">
    <location>
        <begin position="1177"/>
        <end position="1186"/>
    </location>
</feature>
<feature type="compositionally biased region" description="Pro residues" evidence="1">
    <location>
        <begin position="1114"/>
        <end position="1124"/>
    </location>
</feature>
<feature type="compositionally biased region" description="Low complexity" evidence="1">
    <location>
        <begin position="431"/>
        <end position="441"/>
    </location>
</feature>
<feature type="compositionally biased region" description="Low complexity" evidence="1">
    <location>
        <begin position="556"/>
        <end position="580"/>
    </location>
</feature>
<name>A0A840N8D2_9PSEU</name>
<feature type="compositionally biased region" description="Polar residues" evidence="1">
    <location>
        <begin position="1296"/>
        <end position="1305"/>
    </location>
</feature>
<feature type="compositionally biased region" description="Pro residues" evidence="1">
    <location>
        <begin position="602"/>
        <end position="616"/>
    </location>
</feature>
<proteinExistence type="predicted"/>
<organism evidence="2 3">
    <name type="scientific">Saccharopolyspora gloriosae</name>
    <dbReference type="NCBI Taxonomy" id="455344"/>
    <lineage>
        <taxon>Bacteria</taxon>
        <taxon>Bacillati</taxon>
        <taxon>Actinomycetota</taxon>
        <taxon>Actinomycetes</taxon>
        <taxon>Pseudonocardiales</taxon>
        <taxon>Pseudonocardiaceae</taxon>
        <taxon>Saccharopolyspora</taxon>
    </lineage>
</organism>
<comment type="caution">
    <text evidence="2">The sequence shown here is derived from an EMBL/GenBank/DDBJ whole genome shotgun (WGS) entry which is preliminary data.</text>
</comment>
<dbReference type="EMBL" id="JACHIV010000001">
    <property type="protein sequence ID" value="MBB5067071.1"/>
    <property type="molecule type" value="Genomic_DNA"/>
</dbReference>
<accession>A0A840N8D2</accession>
<gene>
    <name evidence="2" type="ORF">BJ969_000159</name>
</gene>
<dbReference type="SUPFAM" id="SSF56399">
    <property type="entry name" value="ADP-ribosylation"/>
    <property type="match status" value="1"/>
</dbReference>
<dbReference type="RefSeq" id="WP_184476312.1">
    <property type="nucleotide sequence ID" value="NZ_JACHIV010000001.1"/>
</dbReference>
<feature type="compositionally biased region" description="Low complexity" evidence="1">
    <location>
        <begin position="464"/>
        <end position="480"/>
    </location>
</feature>
<feature type="compositionally biased region" description="Low complexity" evidence="1">
    <location>
        <begin position="380"/>
        <end position="391"/>
    </location>
</feature>
<evidence type="ECO:0000313" key="2">
    <source>
        <dbReference type="EMBL" id="MBB5067071.1"/>
    </source>
</evidence>
<feature type="compositionally biased region" description="Low complexity" evidence="1">
    <location>
        <begin position="1035"/>
        <end position="1051"/>
    </location>
</feature>
<feature type="compositionally biased region" description="Gly residues" evidence="1">
    <location>
        <begin position="509"/>
        <end position="522"/>
    </location>
</feature>
<dbReference type="Gene3D" id="3.90.176.10">
    <property type="entry name" value="Toxin ADP-ribosyltransferase, Chain A, domain 1"/>
    <property type="match status" value="1"/>
</dbReference>
<keyword evidence="3" id="KW-1185">Reference proteome</keyword>
<feature type="compositionally biased region" description="Low complexity" evidence="1">
    <location>
        <begin position="351"/>
        <end position="373"/>
    </location>
</feature>
<feature type="compositionally biased region" description="Gly residues" evidence="1">
    <location>
        <begin position="442"/>
        <end position="463"/>
    </location>
</feature>
<reference evidence="2 3" key="1">
    <citation type="submission" date="2020-08" db="EMBL/GenBank/DDBJ databases">
        <title>Sequencing the genomes of 1000 actinobacteria strains.</title>
        <authorList>
            <person name="Klenk H.-P."/>
        </authorList>
    </citation>
    <scope>NUCLEOTIDE SEQUENCE [LARGE SCALE GENOMIC DNA]</scope>
    <source>
        <strain evidence="2 3">DSM 45582</strain>
    </source>
</reference>
<feature type="compositionally biased region" description="Gly residues" evidence="1">
    <location>
        <begin position="530"/>
        <end position="539"/>
    </location>
</feature>
<evidence type="ECO:0000256" key="1">
    <source>
        <dbReference type="SAM" id="MobiDB-lite"/>
    </source>
</evidence>
<feature type="compositionally biased region" description="Gly residues" evidence="1">
    <location>
        <begin position="314"/>
        <end position="326"/>
    </location>
</feature>
<feature type="compositionally biased region" description="Low complexity" evidence="1">
    <location>
        <begin position="632"/>
        <end position="659"/>
    </location>
</feature>
<dbReference type="Proteomes" id="UP000580474">
    <property type="component" value="Unassembled WGS sequence"/>
</dbReference>
<evidence type="ECO:0008006" key="4">
    <source>
        <dbReference type="Google" id="ProtNLM"/>
    </source>
</evidence>
<feature type="region of interest" description="Disordered" evidence="1">
    <location>
        <begin position="930"/>
        <end position="1334"/>
    </location>
</feature>
<feature type="compositionally biased region" description="Gly residues" evidence="1">
    <location>
        <begin position="392"/>
        <end position="412"/>
    </location>
</feature>
<feature type="compositionally biased region" description="Polar residues" evidence="1">
    <location>
        <begin position="1"/>
        <end position="10"/>
    </location>
</feature>
<sequence>MTNPLSNAQNAADPAEPPESIKGIGIAESWHDVTSLNDGSSWIESGLAYGGLAMEAVSVVVDPIGTLLSYGLSWLIEHVQPLQDALDWFAGDPQGVEAYAQQWQQVAVSINTAATGYSEAVRADTAQWTGAAGDAYRRHAAEKGEALTGAGKLAETIGTVVEAMGMVVSFVRDFVRDLIADCISRLITYALEACAPPVVSLAWVVPQAVAFIAKTVTKVSDVVQKLLKTISNVSPKMAKMVEAFGDIMRLLGKGGKQAGEKAAQAGRFAAKAADKLDVSGKIADKAAEKAWRRVDDVFGTDVAGKHQAKFGPDLPGGSGGGAGDSGGDLSAPGGSAPGAPPRSTDSDFSPVSGGEAGSSSRAASGGADVSGSARADEGAAAHPGSPSAGAPAQGGHGPAGGGAHGPAAGGGAPESSPRADAPAPGGHSGQPSAVGGSAAGDPAGGSRAGDPTSGGGHAAGGSPGSSAEAPSRPASTTASGVEAPARPQPSGPEAPAAPNTPRQDPQAAPGGGGPAAAGGPGGAAPPAGGARPGSGGWTGTPGSPGAARQAGGNSGPRGPEAPGRPGAAHQSTPRGPDFPRGPGGAPHGGSRPDAPPRMRQDGPPPQPRPDALPPGSGPRAAGPQHPFRAGEAPVRGPHPAAAAPRGPRSDGAPAPGGRPDMPRVAHADSGARAPTPRGVGSPQVPHGGPAPRPNGADGPQWGSVRPEHYGGVRGAATPAWGPGRPRLEAQSAPLEPTRAPQRPQPAAPEQPKHSTSESMAAEEPIPHEKRFDHRWNVDGSRFRRLDISEDLHAKLGTDVQHIRATTAGISMVRHSGPVFNKAEFQQKLPRPAVDPKRFTVEVHGGPHGVRLGGTDLNAKELAEVIKAAPGYKPGEPVRLLACRTGADTGDGTPNFAQELAKELGVEVVAPKTDAWVDNFGNIYASNDRASFTPDASGAPQPRFDEPGQWTAFRPDGTTAVHDSPYPPGHEPEWVRFGDQAEAAERRSIWPFRRKKDDELDPHEQWARRHQPPPPAAQKSPQPHQWPGQAPPHLNRQFPPQQFRAQPAQPRPGEYPTQFGQGHGTPPSAPRSPGQGFQNGPPHAPGGDGRHGGHEQGPSALPSRPPSHPQHRAMQPPPQAPPAPRSHPSSRPAPHAAGPGGQAAPRPPQSAPQQWSPLAPHALPRAQGPYQPAPRPPMASSAPSHAPQTGQGGAFPEHGRPHTSGGDRPPRPNVTSGPQGTPPAPHRSAFPQAGSANGAHLSGGGPQHRSFDSTPRPGSSPEAATTADFPPPRHDAGDGEPDGSSQLGGATSEESHFSGSEATAEQESAPYIGFELDKSEPSIDPAPDVPEPPSGNSKIADALGVTPDTDEELAARALAREERAREIAEAEFATPTGSGTAGFIARDQDIDRFGDILERYGDGRPYRRLDSEELVMARLKNPVALRGVTDVELTAMRSYTMDGANSPTGGSCYQLNERLRNGDPPVEEGHPDYEKLPGQEEYRRVLTSGLNKMRANLIESGEVSAAPVSLGRNIGVPLTSLDDFAKRYAPGNAVTENAFVSCSPERSDFQPKGYHPETHAFVQFTIKTPDGVSVQHLSGFEFERETLVVAGRNFRVTHFADDDSGPERRIEVVLEAIEE</sequence>
<feature type="region of interest" description="Disordered" evidence="1">
    <location>
        <begin position="1"/>
        <end position="21"/>
    </location>
</feature>
<feature type="compositionally biased region" description="Low complexity" evidence="1">
    <location>
        <begin position="1125"/>
        <end position="1136"/>
    </location>
</feature>
<protein>
    <recommendedName>
        <fullName evidence="4">NAD(+)--protein-arginine ADP-ribosyltransferase</fullName>
    </recommendedName>
</protein>
<dbReference type="Gene3D" id="1.20.1260.20">
    <property type="entry name" value="PPE superfamily"/>
    <property type="match status" value="1"/>
</dbReference>
<dbReference type="InterPro" id="IPR038332">
    <property type="entry name" value="PPE_sf"/>
</dbReference>
<feature type="compositionally biased region" description="Basic and acidic residues" evidence="1">
    <location>
        <begin position="994"/>
        <end position="1006"/>
    </location>
</feature>
<feature type="region of interest" description="Disordered" evidence="1">
    <location>
        <begin position="306"/>
        <end position="764"/>
    </location>
</feature>
<dbReference type="PROSITE" id="PS51996">
    <property type="entry name" value="TR_MART"/>
    <property type="match status" value="1"/>
</dbReference>
<evidence type="ECO:0000313" key="3">
    <source>
        <dbReference type="Proteomes" id="UP000580474"/>
    </source>
</evidence>